<dbReference type="RefSeq" id="WP_108974123.1">
    <property type="nucleotide sequence ID" value="NZ_BFBB01000003.1"/>
</dbReference>
<dbReference type="InterPro" id="IPR000600">
    <property type="entry name" value="ROK"/>
</dbReference>
<organism evidence="2 3">
    <name type="scientific">Leptospira ryugenii</name>
    <dbReference type="NCBI Taxonomy" id="1917863"/>
    <lineage>
        <taxon>Bacteria</taxon>
        <taxon>Pseudomonadati</taxon>
        <taxon>Spirochaetota</taxon>
        <taxon>Spirochaetia</taxon>
        <taxon>Leptospirales</taxon>
        <taxon>Leptospiraceae</taxon>
        <taxon>Leptospira</taxon>
    </lineage>
</organism>
<name>A0A2P2DXJ8_9LEPT</name>
<dbReference type="Gene3D" id="3.30.420.40">
    <property type="match status" value="2"/>
</dbReference>
<dbReference type="InterPro" id="IPR043129">
    <property type="entry name" value="ATPase_NBD"/>
</dbReference>
<dbReference type="PANTHER" id="PTHR18964:SF149">
    <property type="entry name" value="BIFUNCTIONAL UDP-N-ACETYLGLUCOSAMINE 2-EPIMERASE_N-ACETYLMANNOSAMINE KINASE"/>
    <property type="match status" value="1"/>
</dbReference>
<proteinExistence type="inferred from homology"/>
<evidence type="ECO:0000256" key="1">
    <source>
        <dbReference type="ARBA" id="ARBA00006479"/>
    </source>
</evidence>
<dbReference type="OrthoDB" id="9795247at2"/>
<accession>A0A2P2DXJ8</accession>
<evidence type="ECO:0000313" key="2">
    <source>
        <dbReference type="EMBL" id="GBF49326.1"/>
    </source>
</evidence>
<dbReference type="SUPFAM" id="SSF53067">
    <property type="entry name" value="Actin-like ATPase domain"/>
    <property type="match status" value="1"/>
</dbReference>
<sequence length="300" mass="32239">MSTSLSIGIDIGGGSIKSGLYDFTGKEISTTVVETPKDVRTDEFLNCLDKAIEPFSKSPNLKGIGVGSPGPLDNENGILLESANLHYLKDVPITNYLSSQWKLPIFYENDANCAALGEAKFGKYHFASSHLVLTLGTGLGGGFVEDGILFRGYHGNGIEIGHTTAVIDGALCGCGQRGCQEAYFSTKGFLNRYLERTSRQLRDAEDFFSLVKGSDPDAVQILDFGIVTMAECIRSAIHMLNPEAVVLVGGITKAWDLFGDKLEAKVRERIFPVLNDRLIFGKGENLAGSLGAASLVFSNA</sequence>
<dbReference type="EMBL" id="BFBB01000003">
    <property type="protein sequence ID" value="GBF49326.1"/>
    <property type="molecule type" value="Genomic_DNA"/>
</dbReference>
<gene>
    <name evidence="2" type="ORF">LPTSP4_08370</name>
</gene>
<dbReference type="Pfam" id="PF00480">
    <property type="entry name" value="ROK"/>
    <property type="match status" value="1"/>
</dbReference>
<comment type="similarity">
    <text evidence="1">Belongs to the ROK (NagC/XylR) family.</text>
</comment>
<dbReference type="PANTHER" id="PTHR18964">
    <property type="entry name" value="ROK (REPRESSOR, ORF, KINASE) FAMILY"/>
    <property type="match status" value="1"/>
</dbReference>
<comment type="caution">
    <text evidence="2">The sequence shown here is derived from an EMBL/GenBank/DDBJ whole genome shotgun (WGS) entry which is preliminary data.</text>
</comment>
<keyword evidence="3" id="KW-1185">Reference proteome</keyword>
<dbReference type="Proteomes" id="UP000245133">
    <property type="component" value="Unassembled WGS sequence"/>
</dbReference>
<protein>
    <submittedName>
        <fullName evidence="2">ROK family protein</fullName>
    </submittedName>
</protein>
<dbReference type="AlphaFoldDB" id="A0A2P2DXJ8"/>
<evidence type="ECO:0000313" key="3">
    <source>
        <dbReference type="Proteomes" id="UP000245133"/>
    </source>
</evidence>
<reference evidence="2 3" key="1">
    <citation type="submission" date="2018-02" db="EMBL/GenBank/DDBJ databases">
        <title>Novel Leptospira species isolated from soil and water in Japan.</title>
        <authorList>
            <person name="Nakao R."/>
            <person name="Masuzawa T."/>
        </authorList>
    </citation>
    <scope>NUCLEOTIDE SEQUENCE [LARGE SCALE GENOMIC DNA]</scope>
    <source>
        <strain evidence="2 3">YH101</strain>
    </source>
</reference>